<dbReference type="GO" id="GO:0097546">
    <property type="term" value="C:ciliary base"/>
    <property type="evidence" value="ECO:0007669"/>
    <property type="project" value="TreeGrafter"/>
</dbReference>
<dbReference type="GO" id="GO:0005813">
    <property type="term" value="C:centrosome"/>
    <property type="evidence" value="ECO:0007669"/>
    <property type="project" value="TreeGrafter"/>
</dbReference>
<dbReference type="GO" id="GO:0005737">
    <property type="term" value="C:cytoplasm"/>
    <property type="evidence" value="ECO:0007669"/>
    <property type="project" value="TreeGrafter"/>
</dbReference>
<dbReference type="GO" id="GO:0030990">
    <property type="term" value="C:intraciliary transport particle"/>
    <property type="evidence" value="ECO:0007669"/>
    <property type="project" value="TreeGrafter"/>
</dbReference>
<dbReference type="GO" id="GO:0061512">
    <property type="term" value="P:protein localization to cilium"/>
    <property type="evidence" value="ECO:0007669"/>
    <property type="project" value="TreeGrafter"/>
</dbReference>
<evidence type="ECO:0000313" key="5">
    <source>
        <dbReference type="Proteomes" id="UP000887577"/>
    </source>
</evidence>
<protein>
    <submittedName>
        <fullName evidence="6">Uncharacterized protein</fullName>
    </submittedName>
</protein>
<dbReference type="AlphaFoldDB" id="A0A914Z818"/>
<dbReference type="Pfam" id="PF14931">
    <property type="entry name" value="IFT20"/>
    <property type="match status" value="1"/>
</dbReference>
<keyword evidence="2 4" id="KW-0175">Coiled coil</keyword>
<dbReference type="WBParaSite" id="PSU_v2.g8045.t1">
    <property type="protein sequence ID" value="PSU_v2.g8045.t1"/>
    <property type="gene ID" value="PSU_v2.g8045"/>
</dbReference>
<keyword evidence="5" id="KW-1185">Reference proteome</keyword>
<dbReference type="InterPro" id="IPR028172">
    <property type="entry name" value="FT20"/>
</dbReference>
<evidence type="ECO:0000256" key="3">
    <source>
        <dbReference type="ARBA" id="ARBA00023273"/>
    </source>
</evidence>
<name>A0A914Z818_9BILA</name>
<sequence>MDSVGSNIVIDELNQVRLVNPDLTEDAQQLNNETTNFVNKLTRFDELVESIATMLTELGKLADAERLRAMTAQNAAKQSESQLLEERQQLSILLHEKQVELERLKVELQELQRLEAQQTEYLQRLRLPT</sequence>
<comment type="subcellular location">
    <subcellularLocation>
        <location evidence="1">Cell projection</location>
        <location evidence="1">Cilium</location>
    </subcellularLocation>
</comment>
<evidence type="ECO:0000256" key="1">
    <source>
        <dbReference type="ARBA" id="ARBA00004138"/>
    </source>
</evidence>
<feature type="coiled-coil region" evidence="4">
    <location>
        <begin position="67"/>
        <end position="124"/>
    </location>
</feature>
<dbReference type="PANTHER" id="PTHR31978:SF1">
    <property type="entry name" value="INTRAFLAGELLAR TRANSPORT PROTEIN 20 HOMOLOG"/>
    <property type="match status" value="1"/>
</dbReference>
<dbReference type="Proteomes" id="UP000887577">
    <property type="component" value="Unplaced"/>
</dbReference>
<evidence type="ECO:0000313" key="6">
    <source>
        <dbReference type="WBParaSite" id="PSU_v2.g8045.t1"/>
    </source>
</evidence>
<dbReference type="PANTHER" id="PTHR31978">
    <property type="entry name" value="INTRAFLAGELLAR TRANSPORT PROTEIN 20 HOMOLOG"/>
    <property type="match status" value="1"/>
</dbReference>
<dbReference type="GO" id="GO:0060271">
    <property type="term" value="P:cilium assembly"/>
    <property type="evidence" value="ECO:0007669"/>
    <property type="project" value="TreeGrafter"/>
</dbReference>
<evidence type="ECO:0000256" key="4">
    <source>
        <dbReference type="SAM" id="Coils"/>
    </source>
</evidence>
<accession>A0A914Z818</accession>
<proteinExistence type="predicted"/>
<evidence type="ECO:0000256" key="2">
    <source>
        <dbReference type="ARBA" id="ARBA00023054"/>
    </source>
</evidence>
<keyword evidence="3" id="KW-0966">Cell projection</keyword>
<organism evidence="5 6">
    <name type="scientific">Panagrolaimus superbus</name>
    <dbReference type="NCBI Taxonomy" id="310955"/>
    <lineage>
        <taxon>Eukaryota</taxon>
        <taxon>Metazoa</taxon>
        <taxon>Ecdysozoa</taxon>
        <taxon>Nematoda</taxon>
        <taxon>Chromadorea</taxon>
        <taxon>Rhabditida</taxon>
        <taxon>Tylenchina</taxon>
        <taxon>Panagrolaimomorpha</taxon>
        <taxon>Panagrolaimoidea</taxon>
        <taxon>Panagrolaimidae</taxon>
        <taxon>Panagrolaimus</taxon>
    </lineage>
</organism>
<reference evidence="6" key="1">
    <citation type="submission" date="2022-11" db="UniProtKB">
        <authorList>
            <consortium name="WormBaseParasite"/>
        </authorList>
    </citation>
    <scope>IDENTIFICATION</scope>
</reference>
<dbReference type="GO" id="GO:0097730">
    <property type="term" value="C:non-motile cilium"/>
    <property type="evidence" value="ECO:0007669"/>
    <property type="project" value="TreeGrafter"/>
</dbReference>
<dbReference type="GO" id="GO:0036064">
    <property type="term" value="C:ciliary basal body"/>
    <property type="evidence" value="ECO:0007669"/>
    <property type="project" value="TreeGrafter"/>
</dbReference>